<dbReference type="InterPro" id="IPR005829">
    <property type="entry name" value="Sugar_transporter_CS"/>
</dbReference>
<feature type="transmembrane region" description="Helical" evidence="7">
    <location>
        <begin position="105"/>
        <end position="122"/>
    </location>
</feature>
<evidence type="ECO:0000256" key="3">
    <source>
        <dbReference type="ARBA" id="ARBA00022692"/>
    </source>
</evidence>
<dbReference type="GO" id="GO:0016020">
    <property type="term" value="C:membrane"/>
    <property type="evidence" value="ECO:0007669"/>
    <property type="project" value="UniProtKB-SubCell"/>
</dbReference>
<dbReference type="InParanoid" id="A0A286UTS3"/>
<evidence type="ECO:0000256" key="7">
    <source>
        <dbReference type="SAM" id="Phobius"/>
    </source>
</evidence>
<protein>
    <submittedName>
        <fullName evidence="9">Hexose transporter</fullName>
    </submittedName>
</protein>
<gene>
    <name evidence="9" type="ORF">PNOK_0286900</name>
</gene>
<evidence type="ECO:0000256" key="5">
    <source>
        <dbReference type="ARBA" id="ARBA00023136"/>
    </source>
</evidence>
<accession>A0A286UTS3</accession>
<feature type="compositionally biased region" description="Basic and acidic residues" evidence="6">
    <location>
        <begin position="429"/>
        <end position="438"/>
    </location>
</feature>
<dbReference type="PANTHER" id="PTHR48022:SF64">
    <property type="entry name" value="MAJOR FACILITATOR SUPERFAMILY (MFS) PROFILE DOMAIN-CONTAINING PROTEIN"/>
    <property type="match status" value="1"/>
</dbReference>
<evidence type="ECO:0000313" key="9">
    <source>
        <dbReference type="EMBL" id="PAV22912.1"/>
    </source>
</evidence>
<evidence type="ECO:0000256" key="6">
    <source>
        <dbReference type="SAM" id="MobiDB-lite"/>
    </source>
</evidence>
<dbReference type="PANTHER" id="PTHR48022">
    <property type="entry name" value="PLASTIDIC GLUCOSE TRANSPORTER 4"/>
    <property type="match status" value="1"/>
</dbReference>
<keyword evidence="10" id="KW-1185">Reference proteome</keyword>
<dbReference type="PROSITE" id="PS50850">
    <property type="entry name" value="MFS"/>
    <property type="match status" value="1"/>
</dbReference>
<reference evidence="9 10" key="1">
    <citation type="journal article" date="2017" name="Mol. Ecol.">
        <title>Comparative and population genomic landscape of Phellinus noxius: A hypervariable fungus causing root rot in trees.</title>
        <authorList>
            <person name="Chung C.L."/>
            <person name="Lee T.J."/>
            <person name="Akiba M."/>
            <person name="Lee H.H."/>
            <person name="Kuo T.H."/>
            <person name="Liu D."/>
            <person name="Ke H.M."/>
            <person name="Yokoi T."/>
            <person name="Roa M.B."/>
            <person name="Lu M.J."/>
            <person name="Chang Y.Y."/>
            <person name="Ann P.J."/>
            <person name="Tsai J.N."/>
            <person name="Chen C.Y."/>
            <person name="Tzean S.S."/>
            <person name="Ota Y."/>
            <person name="Hattori T."/>
            <person name="Sahashi N."/>
            <person name="Liou R.F."/>
            <person name="Kikuchi T."/>
            <person name="Tsai I.J."/>
        </authorList>
    </citation>
    <scope>NUCLEOTIDE SEQUENCE [LARGE SCALE GENOMIC DNA]</scope>
    <source>
        <strain evidence="9 10">FFPRI411160</strain>
    </source>
</reference>
<dbReference type="EMBL" id="NBII01000002">
    <property type="protein sequence ID" value="PAV22912.1"/>
    <property type="molecule type" value="Genomic_DNA"/>
</dbReference>
<dbReference type="AlphaFoldDB" id="A0A286UTS3"/>
<dbReference type="SUPFAM" id="SSF103473">
    <property type="entry name" value="MFS general substrate transporter"/>
    <property type="match status" value="1"/>
</dbReference>
<keyword evidence="3 7" id="KW-0812">Transmembrane</keyword>
<feature type="transmembrane region" description="Helical" evidence="7">
    <location>
        <begin position="134"/>
        <end position="151"/>
    </location>
</feature>
<proteinExistence type="inferred from homology"/>
<dbReference type="OrthoDB" id="6133115at2759"/>
<feature type="region of interest" description="Disordered" evidence="6">
    <location>
        <begin position="425"/>
        <end position="446"/>
    </location>
</feature>
<dbReference type="InterPro" id="IPR005828">
    <property type="entry name" value="MFS_sugar_transport-like"/>
</dbReference>
<dbReference type="InterPro" id="IPR050360">
    <property type="entry name" value="MFS_Sugar_Transporters"/>
</dbReference>
<dbReference type="Proteomes" id="UP000217199">
    <property type="component" value="Unassembled WGS sequence"/>
</dbReference>
<comment type="caution">
    <text evidence="9">The sequence shown here is derived from an EMBL/GenBank/DDBJ whole genome shotgun (WGS) entry which is preliminary data.</text>
</comment>
<evidence type="ECO:0000256" key="4">
    <source>
        <dbReference type="ARBA" id="ARBA00022989"/>
    </source>
</evidence>
<feature type="transmembrane region" description="Helical" evidence="7">
    <location>
        <begin position="347"/>
        <end position="365"/>
    </location>
</feature>
<dbReference type="GO" id="GO:0005351">
    <property type="term" value="F:carbohydrate:proton symporter activity"/>
    <property type="evidence" value="ECO:0007669"/>
    <property type="project" value="TreeGrafter"/>
</dbReference>
<dbReference type="PROSITE" id="PS00217">
    <property type="entry name" value="SUGAR_TRANSPORT_2"/>
    <property type="match status" value="1"/>
</dbReference>
<comment type="similarity">
    <text evidence="2">Belongs to the major facilitator superfamily. Sugar transporter (TC 2.A.1.1) family.</text>
</comment>
<evidence type="ECO:0000313" key="10">
    <source>
        <dbReference type="Proteomes" id="UP000217199"/>
    </source>
</evidence>
<dbReference type="Gene3D" id="1.20.1250.20">
    <property type="entry name" value="MFS general substrate transporter like domains"/>
    <property type="match status" value="2"/>
</dbReference>
<sequence>MENDSYMDTQKTSYQQLVGSDFRWYKSRRIVILNLWIFLLLVTSTANGYDGSMMNGLQLIDQWEVSFNHPSGSKLGLLSAIQNIGTVGSQPISPYLCDGLGRKRTIFIGAVLMVAAAVIQTASQTVEMFIGARFLLGFGLGICTSAAPLLVTELAHPTQRGPLSSVYNAFWPVGAVVYVTGYIDSGGKKITFEFRASWVTFGTFHINNSWSWRIPSAAQALPSLLQVFLILLCPESPRWLISKGRDSEALQVLAYYHANGSTLDPLVLFEFQEIKTAIEKEREQKQTGWIQLVRTPGNRRRMRIIIAIALFSQWSGNGIAAFYGMAYSPLIVLYTLEILPFSIRAKGYAIFAFTVSASLVFNQYINPVALTAMGWKYYIVYCAWIGFELGYVYLFLVETRNRTLEETALIFDGLYNSNNEVTGKISETQNKDEKETSHSEIMLTNP</sequence>
<feature type="transmembrane region" description="Helical" evidence="7">
    <location>
        <begin position="377"/>
        <end position="396"/>
    </location>
</feature>
<dbReference type="Pfam" id="PF00083">
    <property type="entry name" value="Sugar_tr"/>
    <property type="match status" value="1"/>
</dbReference>
<feature type="transmembrane region" description="Helical" evidence="7">
    <location>
        <begin position="163"/>
        <end position="183"/>
    </location>
</feature>
<evidence type="ECO:0000259" key="8">
    <source>
        <dbReference type="PROSITE" id="PS50850"/>
    </source>
</evidence>
<dbReference type="InterPro" id="IPR036259">
    <property type="entry name" value="MFS_trans_sf"/>
</dbReference>
<comment type="subcellular location">
    <subcellularLocation>
        <location evidence="1">Membrane</location>
        <topology evidence="1">Multi-pass membrane protein</topology>
    </subcellularLocation>
</comment>
<organism evidence="9 10">
    <name type="scientific">Pyrrhoderma noxium</name>
    <dbReference type="NCBI Taxonomy" id="2282107"/>
    <lineage>
        <taxon>Eukaryota</taxon>
        <taxon>Fungi</taxon>
        <taxon>Dikarya</taxon>
        <taxon>Basidiomycota</taxon>
        <taxon>Agaricomycotina</taxon>
        <taxon>Agaricomycetes</taxon>
        <taxon>Hymenochaetales</taxon>
        <taxon>Hymenochaetaceae</taxon>
        <taxon>Pyrrhoderma</taxon>
    </lineage>
</organism>
<dbReference type="STRING" id="2282107.A0A286UTS3"/>
<dbReference type="InterPro" id="IPR020846">
    <property type="entry name" value="MFS_dom"/>
</dbReference>
<feature type="domain" description="Major facilitator superfamily (MFS) profile" evidence="8">
    <location>
        <begin position="36"/>
        <end position="446"/>
    </location>
</feature>
<evidence type="ECO:0000256" key="1">
    <source>
        <dbReference type="ARBA" id="ARBA00004141"/>
    </source>
</evidence>
<keyword evidence="5 7" id="KW-0472">Membrane</keyword>
<name>A0A286UTS3_9AGAM</name>
<feature type="transmembrane region" description="Helical" evidence="7">
    <location>
        <begin position="304"/>
        <end position="327"/>
    </location>
</feature>
<feature type="transmembrane region" description="Helical" evidence="7">
    <location>
        <begin position="30"/>
        <end position="49"/>
    </location>
</feature>
<keyword evidence="4 7" id="KW-1133">Transmembrane helix</keyword>
<evidence type="ECO:0000256" key="2">
    <source>
        <dbReference type="ARBA" id="ARBA00010992"/>
    </source>
</evidence>